<dbReference type="GO" id="GO:0005543">
    <property type="term" value="F:phospholipid binding"/>
    <property type="evidence" value="ECO:0007669"/>
    <property type="project" value="TreeGrafter"/>
</dbReference>
<reference evidence="11 12" key="1">
    <citation type="submission" date="2016-10" db="EMBL/GenBank/DDBJ databases">
        <authorList>
            <person name="de Groot N.N."/>
        </authorList>
    </citation>
    <scope>NUCLEOTIDE SEQUENCE [LARGE SCALE GENOMIC DNA]</scope>
    <source>
        <strain evidence="11 12">DSM 2179</strain>
    </source>
</reference>
<sequence length="386" mass="43093">MYKIMFSAGEVSGDLHGAAIAKALKKIQPESKLFGFGGEKMRSAGVDILYDMKEYNVMGFWEVLKNLRRMFKLRDDLLMVIQREKPDLLILIDYPDFNWRLAEKAKKLGVPIFSYIPPSAWAWRKGRAKSVAKIADKIVAIFPFELAAYEAVGANIEFVGNPMIDSVKPEMDKATAADYFDANLNNPNVLLLPGSRQQEVTILLPEMLKAAERIYAKYPETQFYLPAAATISRTMLQTIIAPFHLPIRITDTYTYDLMNICDVAVATSGTVTLEAALMELPTVVLYKMSPISYFIGKLFIHVTNFSLPNIIAGERIIPELLQQEVNTERIAREMLALFKGTAGGAAVKLMLAQTKAKLGQPHAVDRIAKLIIETADHCALQNSNKN</sequence>
<evidence type="ECO:0000256" key="4">
    <source>
        <dbReference type="ARBA" id="ARBA00022516"/>
    </source>
</evidence>
<dbReference type="Pfam" id="PF02684">
    <property type="entry name" value="LpxB"/>
    <property type="match status" value="1"/>
</dbReference>
<dbReference type="GO" id="GO:0016020">
    <property type="term" value="C:membrane"/>
    <property type="evidence" value="ECO:0007669"/>
    <property type="project" value="GOC"/>
</dbReference>
<evidence type="ECO:0000256" key="5">
    <source>
        <dbReference type="ARBA" id="ARBA00022556"/>
    </source>
</evidence>
<proteinExistence type="inferred from homology"/>
<comment type="catalytic activity">
    <reaction evidence="9 10">
        <text>a lipid X + a UDP-2-N,3-O-bis[(3R)-3-hydroxyacyl]-alpha-D-glucosamine = a lipid A disaccharide + UDP + H(+)</text>
        <dbReference type="Rhea" id="RHEA:67828"/>
        <dbReference type="ChEBI" id="CHEBI:15378"/>
        <dbReference type="ChEBI" id="CHEBI:58223"/>
        <dbReference type="ChEBI" id="CHEBI:137748"/>
        <dbReference type="ChEBI" id="CHEBI:176338"/>
        <dbReference type="ChEBI" id="CHEBI:176343"/>
        <dbReference type="EC" id="2.4.1.182"/>
    </reaction>
</comment>
<dbReference type="PANTHER" id="PTHR30372">
    <property type="entry name" value="LIPID-A-DISACCHARIDE SYNTHASE"/>
    <property type="match status" value="1"/>
</dbReference>
<dbReference type="EC" id="2.4.1.182" evidence="2 10"/>
<name>A0A1H6TX90_9FIRM</name>
<keyword evidence="6 10" id="KW-0328">Glycosyltransferase</keyword>
<dbReference type="InterPro" id="IPR003835">
    <property type="entry name" value="Glyco_trans_19"/>
</dbReference>
<dbReference type="EMBL" id="FNZK01000001">
    <property type="protein sequence ID" value="SEI82844.1"/>
    <property type="molecule type" value="Genomic_DNA"/>
</dbReference>
<evidence type="ECO:0000256" key="7">
    <source>
        <dbReference type="ARBA" id="ARBA00022679"/>
    </source>
</evidence>
<keyword evidence="5 10" id="KW-0441">Lipid A biosynthesis</keyword>
<organism evidence="11 12">
    <name type="scientific">Propionispira arboris</name>
    <dbReference type="NCBI Taxonomy" id="84035"/>
    <lineage>
        <taxon>Bacteria</taxon>
        <taxon>Bacillati</taxon>
        <taxon>Bacillota</taxon>
        <taxon>Negativicutes</taxon>
        <taxon>Selenomonadales</taxon>
        <taxon>Selenomonadaceae</taxon>
        <taxon>Propionispira</taxon>
    </lineage>
</organism>
<comment type="pathway">
    <text evidence="10">Bacterial outer membrane biogenesis; LPS lipid A biosynthesis.</text>
</comment>
<evidence type="ECO:0000313" key="12">
    <source>
        <dbReference type="Proteomes" id="UP000199662"/>
    </source>
</evidence>
<dbReference type="HAMAP" id="MF_00392">
    <property type="entry name" value="LpxB"/>
    <property type="match status" value="1"/>
</dbReference>
<keyword evidence="12" id="KW-1185">Reference proteome</keyword>
<dbReference type="STRING" id="84035.SAMN05660742_101168"/>
<comment type="similarity">
    <text evidence="10">Belongs to the LpxB family.</text>
</comment>
<dbReference type="UniPathway" id="UPA00973"/>
<evidence type="ECO:0000256" key="9">
    <source>
        <dbReference type="ARBA" id="ARBA00048975"/>
    </source>
</evidence>
<dbReference type="Proteomes" id="UP000199662">
    <property type="component" value="Unassembled WGS sequence"/>
</dbReference>
<dbReference type="GO" id="GO:0009245">
    <property type="term" value="P:lipid A biosynthetic process"/>
    <property type="evidence" value="ECO:0007669"/>
    <property type="project" value="UniProtKB-UniRule"/>
</dbReference>
<dbReference type="PANTHER" id="PTHR30372:SF4">
    <property type="entry name" value="LIPID-A-DISACCHARIDE SYNTHASE, MITOCHONDRIAL-RELATED"/>
    <property type="match status" value="1"/>
</dbReference>
<evidence type="ECO:0000256" key="1">
    <source>
        <dbReference type="ARBA" id="ARBA00002056"/>
    </source>
</evidence>
<protein>
    <recommendedName>
        <fullName evidence="3 10">Lipid-A-disaccharide synthase</fullName>
        <ecNumber evidence="2 10">2.4.1.182</ecNumber>
    </recommendedName>
</protein>
<accession>A0A1H6TX90</accession>
<evidence type="ECO:0000256" key="6">
    <source>
        <dbReference type="ARBA" id="ARBA00022676"/>
    </source>
</evidence>
<gene>
    <name evidence="10" type="primary">lpxB</name>
    <name evidence="11" type="ORF">SAMN05660742_101168</name>
</gene>
<evidence type="ECO:0000256" key="10">
    <source>
        <dbReference type="HAMAP-Rule" id="MF_00392"/>
    </source>
</evidence>
<evidence type="ECO:0000256" key="2">
    <source>
        <dbReference type="ARBA" id="ARBA00012687"/>
    </source>
</evidence>
<dbReference type="AlphaFoldDB" id="A0A1H6TX90"/>
<evidence type="ECO:0000256" key="3">
    <source>
        <dbReference type="ARBA" id="ARBA00020902"/>
    </source>
</evidence>
<keyword evidence="7 10" id="KW-0808">Transferase</keyword>
<dbReference type="SUPFAM" id="SSF53756">
    <property type="entry name" value="UDP-Glycosyltransferase/glycogen phosphorylase"/>
    <property type="match status" value="1"/>
</dbReference>
<dbReference type="GO" id="GO:0008915">
    <property type="term" value="F:lipid-A-disaccharide synthase activity"/>
    <property type="evidence" value="ECO:0007669"/>
    <property type="project" value="UniProtKB-UniRule"/>
</dbReference>
<dbReference type="NCBIfam" id="TIGR00215">
    <property type="entry name" value="lpxB"/>
    <property type="match status" value="1"/>
</dbReference>
<comment type="function">
    <text evidence="1 10">Condensation of UDP-2,3-diacylglucosamine and 2,3-diacylglucosamine-1-phosphate to form lipid A disaccharide, a precursor of lipid A, a phosphorylated glycolipid that anchors the lipopolysaccharide to the outer membrane of the cell.</text>
</comment>
<evidence type="ECO:0000313" key="11">
    <source>
        <dbReference type="EMBL" id="SEI82844.1"/>
    </source>
</evidence>
<evidence type="ECO:0000256" key="8">
    <source>
        <dbReference type="ARBA" id="ARBA00023098"/>
    </source>
</evidence>
<keyword evidence="8 10" id="KW-0443">Lipid metabolism</keyword>
<keyword evidence="4 10" id="KW-0444">Lipid biosynthesis</keyword>
<dbReference type="RefSeq" id="WP_091828397.1">
    <property type="nucleotide sequence ID" value="NZ_FNZK01000001.1"/>
</dbReference>
<dbReference type="Gene3D" id="3.40.50.2000">
    <property type="entry name" value="Glycogen Phosphorylase B"/>
    <property type="match status" value="2"/>
</dbReference>